<accession>A0A084Q837</accession>
<dbReference type="OMA" id="NGWGCGP"/>
<dbReference type="OrthoDB" id="3057168at2759"/>
<dbReference type="InParanoid" id="A0A084Q837"/>
<proteinExistence type="predicted"/>
<sequence>MAEETPKPEETPKLASYKRIILCSDGTWLASDVGDKSVPSNVAKLARAIANSGPDIEGFLVKQIVSYYSGLGSKDLPFQKAIYGSFGWGLDVDVCQIYDFISNNYEPGDELFFFGFSRGAFTVRSVAGLVCDVGVLSAVHMSRFAEMWKAYRANTSGEPFRNTAWYQDNKEKLGLTDVSVKVVGVWDTVGALGIPEWPVVGWAREVGLPINKHYVFHNTNVSNNLDYAFQALAIDEKRLTFPPTLWHKTADGPAKDLQQCWFPGVHGNIGGGQREDLEEIGHNTFAWMVDNLSKMLTFEDAAINTLIEEHRRALNAHVWGCGPIIDNFSGLQGAFFWLLGKKGRTPGAYSRDPGDGTGRAPGQSIHPITRIRKNSSNYKPASLQGYVPEKRDGSAGWNWVKRGVQPMPEYVMPEYVMLPDKKMSVAYEEGGSVKYQVKESLSRLLCPVEILLALDGDNGINGSVG</sequence>
<dbReference type="Proteomes" id="UP000028524">
    <property type="component" value="Unassembled WGS sequence"/>
</dbReference>
<evidence type="ECO:0000313" key="3">
    <source>
        <dbReference type="Proteomes" id="UP000028524"/>
    </source>
</evidence>
<feature type="domain" description="T6SS Phospholipase effector Tle1-like catalytic" evidence="1">
    <location>
        <begin position="18"/>
        <end position="290"/>
    </location>
</feature>
<protein>
    <recommendedName>
        <fullName evidence="1">T6SS Phospholipase effector Tle1-like catalytic domain-containing protein</fullName>
    </recommendedName>
</protein>
<organism evidence="2 3">
    <name type="scientific">Stachybotrys chlorohalonatus (strain IBT 40285)</name>
    <dbReference type="NCBI Taxonomy" id="1283841"/>
    <lineage>
        <taxon>Eukaryota</taxon>
        <taxon>Fungi</taxon>
        <taxon>Dikarya</taxon>
        <taxon>Ascomycota</taxon>
        <taxon>Pezizomycotina</taxon>
        <taxon>Sordariomycetes</taxon>
        <taxon>Hypocreomycetidae</taxon>
        <taxon>Hypocreales</taxon>
        <taxon>Stachybotryaceae</taxon>
        <taxon>Stachybotrys</taxon>
    </lineage>
</organism>
<dbReference type="InterPro" id="IPR018712">
    <property type="entry name" value="Tle1-like_cat"/>
</dbReference>
<evidence type="ECO:0000313" key="2">
    <source>
        <dbReference type="EMBL" id="KFA60122.1"/>
    </source>
</evidence>
<dbReference type="HOGENOM" id="CLU_005049_1_2_1"/>
<dbReference type="PANTHER" id="PTHR33840:SF16">
    <property type="entry name" value="DUF2235 DOMAIN-CONTAINING PROTEIN"/>
    <property type="match status" value="1"/>
</dbReference>
<keyword evidence="3" id="KW-1185">Reference proteome</keyword>
<gene>
    <name evidence="2" type="ORF">S40285_09543</name>
</gene>
<name>A0A084Q837_STAC4</name>
<reference evidence="2 3" key="1">
    <citation type="journal article" date="2014" name="BMC Genomics">
        <title>Comparative genome sequencing reveals chemotype-specific gene clusters in the toxigenic black mold Stachybotrys.</title>
        <authorList>
            <person name="Semeiks J."/>
            <person name="Borek D."/>
            <person name="Otwinowski Z."/>
            <person name="Grishin N.V."/>
        </authorList>
    </citation>
    <scope>NUCLEOTIDE SEQUENCE [LARGE SCALE GENOMIC DNA]</scope>
    <source>
        <strain evidence="2 3">IBT 40285</strain>
    </source>
</reference>
<dbReference type="AlphaFoldDB" id="A0A084Q837"/>
<evidence type="ECO:0000259" key="1">
    <source>
        <dbReference type="Pfam" id="PF09994"/>
    </source>
</evidence>
<dbReference type="EMBL" id="KL661911">
    <property type="protein sequence ID" value="KFA60122.1"/>
    <property type="molecule type" value="Genomic_DNA"/>
</dbReference>
<dbReference type="STRING" id="1283841.A0A084Q837"/>
<dbReference type="Pfam" id="PF09994">
    <property type="entry name" value="T6SS_Tle1-like_cat"/>
    <property type="match status" value="1"/>
</dbReference>
<dbReference type="PANTHER" id="PTHR33840">
    <property type="match status" value="1"/>
</dbReference>